<gene>
    <name evidence="1" type="ordered locus">ETAE_1659</name>
</gene>
<dbReference type="KEGG" id="etr:ETAE_1659"/>
<protein>
    <submittedName>
        <fullName evidence="1">Uncharacterized protein</fullName>
    </submittedName>
</protein>
<keyword evidence="2" id="KW-1185">Reference proteome</keyword>
<dbReference type="Proteomes" id="UP000002634">
    <property type="component" value="Chromosome"/>
</dbReference>
<accession>A0AAU8P8E7</accession>
<evidence type="ECO:0000313" key="1">
    <source>
        <dbReference type="EMBL" id="ACY84500.1"/>
    </source>
</evidence>
<name>A0AAU8P8E7_EDWPI</name>
<dbReference type="EMBL" id="CP001135">
    <property type="protein sequence ID" value="ACY84500.1"/>
    <property type="molecule type" value="Genomic_DNA"/>
</dbReference>
<organism evidence="1 2">
    <name type="scientific">Edwardsiella piscicida</name>
    <dbReference type="NCBI Taxonomy" id="1263550"/>
    <lineage>
        <taxon>Bacteria</taxon>
        <taxon>Pseudomonadati</taxon>
        <taxon>Pseudomonadota</taxon>
        <taxon>Gammaproteobacteria</taxon>
        <taxon>Enterobacterales</taxon>
        <taxon>Hafniaceae</taxon>
        <taxon>Edwardsiella</taxon>
    </lineage>
</organism>
<evidence type="ECO:0000313" key="2">
    <source>
        <dbReference type="Proteomes" id="UP000002634"/>
    </source>
</evidence>
<reference evidence="1 2" key="1">
    <citation type="journal article" date="2009" name="PLoS ONE">
        <title>Genome sequence of the versatile fish pathogen Edwardsiella tarda provides insights into its adaptation to broad host ranges and intracellular niches.</title>
        <authorList>
            <person name="Wang Q."/>
            <person name="Yang M."/>
            <person name="Xiao J."/>
            <person name="Wu H."/>
            <person name="Wang X."/>
            <person name="Lv Y."/>
            <person name="Xu L."/>
            <person name="Zheng H."/>
            <person name="Wang S."/>
            <person name="Zhao G."/>
            <person name="Liu Q."/>
            <person name="Zhang Y."/>
        </authorList>
    </citation>
    <scope>NUCLEOTIDE SEQUENCE [LARGE SCALE GENOMIC DNA]</scope>
    <source>
        <strain evidence="2">EIB202 / CCTCC M208068</strain>
    </source>
</reference>
<proteinExistence type="predicted"/>
<sequence length="54" mass="6305">MRRGEKNEHKPYWITFTPVAPFHFGIIRTETWRSPLSILSIMTLTPGEISFSNL</sequence>
<dbReference type="AlphaFoldDB" id="A0AAU8P8E7"/>